<organism evidence="2 3">
    <name type="scientific">Vigna mungo</name>
    <name type="common">Black gram</name>
    <name type="synonym">Phaseolus mungo</name>
    <dbReference type="NCBI Taxonomy" id="3915"/>
    <lineage>
        <taxon>Eukaryota</taxon>
        <taxon>Viridiplantae</taxon>
        <taxon>Streptophyta</taxon>
        <taxon>Embryophyta</taxon>
        <taxon>Tracheophyta</taxon>
        <taxon>Spermatophyta</taxon>
        <taxon>Magnoliopsida</taxon>
        <taxon>eudicotyledons</taxon>
        <taxon>Gunneridae</taxon>
        <taxon>Pentapetalae</taxon>
        <taxon>rosids</taxon>
        <taxon>fabids</taxon>
        <taxon>Fabales</taxon>
        <taxon>Fabaceae</taxon>
        <taxon>Papilionoideae</taxon>
        <taxon>50 kb inversion clade</taxon>
        <taxon>NPAAA clade</taxon>
        <taxon>indigoferoid/millettioid clade</taxon>
        <taxon>Phaseoleae</taxon>
        <taxon>Vigna</taxon>
    </lineage>
</organism>
<protein>
    <recommendedName>
        <fullName evidence="1">Nodulin-like domain-containing protein</fullName>
    </recommendedName>
</protein>
<sequence length="462" mass="51388">MVDFYTENLFALQERGFLLKLGIFPANRGFVDGVLKGCGGLSVVVLTEIYNILLRNSSSKYLLFLALWSCMSTIGDDPAEPYHFPLAAPSKMTLFLRNGTKLEQQVGTYEFLIQGKDESVASLLASSSVGALGSFNDQDDFPKTNLVDASLSSLVVCVIRFPMIGTTHLFFNGAARPPSTHTFRSPSPTEGDVPAKGTSTLKLGVSCEALALKKVILLSLGNISECQRSIGRMYLGFSLGPKEKKEEKKTQRHRSALISSTERHIRAVTLSSSTIRGKPLSGEIDRRKVARLEGNRSAVKLGAERLSARLGLNFSPVRPSEYSFGKQRIPELFKNKKWIVNKLKEEGVVEIKRSYSKAIRRVDRRRLMSWHLLRDAKFYVSTEGYRHLLMSAKQVWVRLVTLNKRYLRGNPTTLGLLKAQRFWGSALLKLLFEARSSVAQLGGTTERSVLTLSGLLQFCVDA</sequence>
<dbReference type="EMBL" id="CP144695">
    <property type="protein sequence ID" value="WVZ07260.1"/>
    <property type="molecule type" value="Genomic_DNA"/>
</dbReference>
<reference evidence="2 3" key="1">
    <citation type="journal article" date="2023" name="Life. Sci Alliance">
        <title>Evolutionary insights into 3D genome organization and epigenetic landscape of Vigna mungo.</title>
        <authorList>
            <person name="Junaid A."/>
            <person name="Singh B."/>
            <person name="Bhatia S."/>
        </authorList>
    </citation>
    <scope>NUCLEOTIDE SEQUENCE [LARGE SCALE GENOMIC DNA]</scope>
    <source>
        <strain evidence="2">Urdbean</strain>
    </source>
</reference>
<dbReference type="Pfam" id="PF06813">
    <property type="entry name" value="Nodulin-like"/>
    <property type="match status" value="1"/>
</dbReference>
<evidence type="ECO:0000313" key="2">
    <source>
        <dbReference type="EMBL" id="WVZ07260.1"/>
    </source>
</evidence>
<evidence type="ECO:0000313" key="3">
    <source>
        <dbReference type="Proteomes" id="UP001374535"/>
    </source>
</evidence>
<feature type="domain" description="Nodulin-like" evidence="1">
    <location>
        <begin position="19"/>
        <end position="68"/>
    </location>
</feature>
<gene>
    <name evidence="2" type="ORF">V8G54_020606</name>
</gene>
<evidence type="ECO:0000259" key="1">
    <source>
        <dbReference type="Pfam" id="PF06813"/>
    </source>
</evidence>
<name>A0AAQ3NBY0_VIGMU</name>
<keyword evidence="3" id="KW-1185">Reference proteome</keyword>
<dbReference type="Proteomes" id="UP001374535">
    <property type="component" value="Chromosome 6"/>
</dbReference>
<accession>A0AAQ3NBY0</accession>
<dbReference type="InterPro" id="IPR010658">
    <property type="entry name" value="Nodulin-like"/>
</dbReference>
<dbReference type="AlphaFoldDB" id="A0AAQ3NBY0"/>
<proteinExistence type="predicted"/>